<keyword evidence="3" id="KW-0808">Transferase</keyword>
<dbReference type="Proteomes" id="UP000192445">
    <property type="component" value="Chromosome"/>
</dbReference>
<name>A0A1V0UEE9_STRVN</name>
<dbReference type="InterPro" id="IPR006083">
    <property type="entry name" value="PRK/URK"/>
</dbReference>
<dbReference type="InterPro" id="IPR027417">
    <property type="entry name" value="P-loop_NTPase"/>
</dbReference>
<keyword evidence="3" id="KW-0418">Kinase</keyword>
<proteinExistence type="predicted"/>
<evidence type="ECO:0000313" key="4">
    <source>
        <dbReference type="Proteomes" id="UP000192445"/>
    </source>
</evidence>
<evidence type="ECO:0000256" key="1">
    <source>
        <dbReference type="SAM" id="MobiDB-lite"/>
    </source>
</evidence>
<dbReference type="STRING" id="1935.B1H20_20490"/>
<sequence length="243" mass="27014">MTSREAAPVHHSPSTWQQPFPAPASAERSALIGALADRVLARGTARLLVGIDGFTAAGKTSFGHELAACIAESGRPVFRATLDDFKNPWKDRHLYDRESGEGYYRNAYDYEAAKRLLLDPFRSPEAASCALCSIDPLTQETHAAKTTPLTRDAVLIVDGVFAFRPEIDAYWDFRVWLDVDAELSVRRGAVRDRNWAGSDAESIHRDRYLVAERLYLAEVDPLPGMDAIVDNTDFARPRLVEHG</sequence>
<dbReference type="EMBL" id="CP020570">
    <property type="protein sequence ID" value="ARF63487.1"/>
    <property type="molecule type" value="Genomic_DNA"/>
</dbReference>
<gene>
    <name evidence="3" type="ORF">B1H20_20490</name>
</gene>
<accession>A0A1V0UEE9</accession>
<evidence type="ECO:0000259" key="2">
    <source>
        <dbReference type="Pfam" id="PF00485"/>
    </source>
</evidence>
<dbReference type="SUPFAM" id="SSF52540">
    <property type="entry name" value="P-loop containing nucleoside triphosphate hydrolases"/>
    <property type="match status" value="1"/>
</dbReference>
<dbReference type="Gene3D" id="3.40.50.300">
    <property type="entry name" value="P-loop containing nucleotide triphosphate hydrolases"/>
    <property type="match status" value="1"/>
</dbReference>
<reference evidence="3 4" key="1">
    <citation type="submission" date="2017-03" db="EMBL/GenBank/DDBJ databases">
        <title>Complete Genome Sequence of a natural compounds producer, Streptomyces violaceus S21.</title>
        <authorList>
            <person name="Zhong C."/>
            <person name="Zhao Z."/>
            <person name="Fu J."/>
            <person name="Zong G."/>
            <person name="Qin R."/>
            <person name="Cao G."/>
        </authorList>
    </citation>
    <scope>NUCLEOTIDE SEQUENCE [LARGE SCALE GENOMIC DNA]</scope>
    <source>
        <strain evidence="3 4">S21</strain>
    </source>
</reference>
<dbReference type="GO" id="GO:0005524">
    <property type="term" value="F:ATP binding"/>
    <property type="evidence" value="ECO:0007669"/>
    <property type="project" value="InterPro"/>
</dbReference>
<evidence type="ECO:0000313" key="3">
    <source>
        <dbReference type="EMBL" id="ARF63487.1"/>
    </source>
</evidence>
<dbReference type="GO" id="GO:0016301">
    <property type="term" value="F:kinase activity"/>
    <property type="evidence" value="ECO:0007669"/>
    <property type="project" value="UniProtKB-KW"/>
</dbReference>
<dbReference type="OrthoDB" id="572586at2"/>
<dbReference type="AlphaFoldDB" id="A0A1V0UEE9"/>
<feature type="domain" description="Phosphoribulokinase/uridine kinase" evidence="2">
    <location>
        <begin position="49"/>
        <end position="206"/>
    </location>
</feature>
<dbReference type="KEGG" id="svu:B1H20_20490"/>
<dbReference type="RefSeq" id="WP_083193073.1">
    <property type="nucleotide sequence ID" value="NZ_CP020570.1"/>
</dbReference>
<dbReference type="Pfam" id="PF00485">
    <property type="entry name" value="PRK"/>
    <property type="match status" value="1"/>
</dbReference>
<organism evidence="3 4">
    <name type="scientific">Streptomyces violaceoruber</name>
    <dbReference type="NCBI Taxonomy" id="1935"/>
    <lineage>
        <taxon>Bacteria</taxon>
        <taxon>Bacillati</taxon>
        <taxon>Actinomycetota</taxon>
        <taxon>Actinomycetes</taxon>
        <taxon>Kitasatosporales</taxon>
        <taxon>Streptomycetaceae</taxon>
        <taxon>Streptomyces</taxon>
        <taxon>Streptomyces violaceoruber group</taxon>
    </lineage>
</organism>
<protein>
    <submittedName>
        <fullName evidence="3">Uridine kinase</fullName>
    </submittedName>
</protein>
<feature type="region of interest" description="Disordered" evidence="1">
    <location>
        <begin position="1"/>
        <end position="21"/>
    </location>
</feature>